<comment type="caution">
    <text evidence="9">The sequence shown here is derived from an EMBL/GenBank/DDBJ whole genome shotgun (WGS) entry which is preliminary data.</text>
</comment>
<proteinExistence type="inferred from homology"/>
<dbReference type="GO" id="GO:0046872">
    <property type="term" value="F:metal ion binding"/>
    <property type="evidence" value="ECO:0007669"/>
    <property type="project" value="UniProtKB-UniRule"/>
</dbReference>
<reference evidence="9" key="1">
    <citation type="journal article" date="2021" name="PeerJ">
        <title>Extensive microbial diversity within the chicken gut microbiome revealed by metagenomics and culture.</title>
        <authorList>
            <person name="Gilroy R."/>
            <person name="Ravi A."/>
            <person name="Getino M."/>
            <person name="Pursley I."/>
            <person name="Horton D.L."/>
            <person name="Alikhan N.F."/>
            <person name="Baker D."/>
            <person name="Gharbi K."/>
            <person name="Hall N."/>
            <person name="Watson M."/>
            <person name="Adriaenssens E.M."/>
            <person name="Foster-Nyarko E."/>
            <person name="Jarju S."/>
            <person name="Secka A."/>
            <person name="Antonio M."/>
            <person name="Oren A."/>
            <person name="Chaudhuri R.R."/>
            <person name="La Ragione R."/>
            <person name="Hildebrand F."/>
            <person name="Pallen M.J."/>
        </authorList>
    </citation>
    <scope>NUCLEOTIDE SEQUENCE</scope>
    <source>
        <strain evidence="9">ChiGjej1B1-98</strain>
    </source>
</reference>
<dbReference type="EMBL" id="DXDC01000103">
    <property type="protein sequence ID" value="HIY65312.1"/>
    <property type="molecule type" value="Genomic_DNA"/>
</dbReference>
<gene>
    <name evidence="9" type="ORF">H9830_03415</name>
</gene>
<dbReference type="Gene3D" id="3.40.390.10">
    <property type="entry name" value="Collagenase (Catalytic Domain)"/>
    <property type="match status" value="1"/>
</dbReference>
<dbReference type="InterPro" id="IPR024077">
    <property type="entry name" value="Neurolysin/TOP_dom2"/>
</dbReference>
<dbReference type="GO" id="GO:0006508">
    <property type="term" value="P:proteolysis"/>
    <property type="evidence" value="ECO:0007669"/>
    <property type="project" value="UniProtKB-KW"/>
</dbReference>
<dbReference type="SUPFAM" id="SSF55486">
    <property type="entry name" value="Metalloproteases ('zincins'), catalytic domain"/>
    <property type="match status" value="1"/>
</dbReference>
<dbReference type="Pfam" id="PF01432">
    <property type="entry name" value="Peptidase_M3"/>
    <property type="match status" value="1"/>
</dbReference>
<dbReference type="PANTHER" id="PTHR43660">
    <property type="entry name" value="DIPEPTIDYL CARBOXYPEPTIDASE"/>
    <property type="match status" value="1"/>
</dbReference>
<sequence length="645" mass="72708">MSNPFFEPSTLPYQLPPFADIRDEHYAEALEAGFQQQREEIEAIVNNDEAPTIENTLEALERSGAILERVMHVFWSITSTDSSEFLQQLEEEYAPKVAAHFDSIQLNSKLYDRISTLFDNPSQHWSNEQQYLVERYHKEMTLAGAGLDRQRTERLKELNQRLASLSTLFDKNLQADTNDLAVIIDDVSELEGLAQSEIEAAEAAAQARGLSGKYLITLPLFTGHPWLASLENRDVRERIMRASLERASRGNENDNSAVVLEITKLRAERASLLGFVSHAAYVTADETAGTPAAVADMLGRLAPAAARNAQAEAEALREEIASTATPHALESWDWAFYTEKVRSRLHNVDTAALRPYFEAERVLHDGVFFAAGLVYGLRFKERTDLTGYHPDNRFFEAFEEDGTPLGLFLLDLYTRDSKRGGAWMNPLISQNALLDQPTIVMNNLNVPKPPEGKPTLLTFDETSTLFHEFGHALHGLLAKVTYPKFSGTNVFRDFVEFPSQVNEMWMLWPEVVNNYAKHFETGESIPSDVLERIQAMESFNQGHDTSEYLAAALLDQAWHNLAVGEEVANVEAFEREALEKAGLLNSTVPTRYSSTYFQHVFSGGYSAGYYSYIWSEVMDADTVEYFKESGNIREVGDRFRQHLLG</sequence>
<feature type="non-terminal residue" evidence="9">
    <location>
        <position position="645"/>
    </location>
</feature>
<dbReference type="GO" id="GO:0004222">
    <property type="term" value="F:metalloendopeptidase activity"/>
    <property type="evidence" value="ECO:0007669"/>
    <property type="project" value="InterPro"/>
</dbReference>
<dbReference type="AlphaFoldDB" id="A0A9D2C8J7"/>
<keyword evidence="2 7" id="KW-0645">Protease</keyword>
<dbReference type="InterPro" id="IPR001567">
    <property type="entry name" value="Pept_M3A_M3B_dom"/>
</dbReference>
<dbReference type="CDD" id="cd06456">
    <property type="entry name" value="M3A_DCP"/>
    <property type="match status" value="1"/>
</dbReference>
<evidence type="ECO:0000256" key="1">
    <source>
        <dbReference type="ARBA" id="ARBA00006040"/>
    </source>
</evidence>
<reference evidence="9" key="2">
    <citation type="submission" date="2021-04" db="EMBL/GenBank/DDBJ databases">
        <authorList>
            <person name="Gilroy R."/>
        </authorList>
    </citation>
    <scope>NUCLEOTIDE SEQUENCE</scope>
    <source>
        <strain evidence="9">ChiGjej1B1-98</strain>
    </source>
</reference>
<dbReference type="InterPro" id="IPR045090">
    <property type="entry name" value="Pept_M3A_M3B"/>
</dbReference>
<accession>A0A9D2C8J7</accession>
<evidence type="ECO:0000313" key="10">
    <source>
        <dbReference type="Proteomes" id="UP000824005"/>
    </source>
</evidence>
<keyword evidence="4 7" id="KW-0378">Hydrolase</keyword>
<evidence type="ECO:0000313" key="9">
    <source>
        <dbReference type="EMBL" id="HIY65312.1"/>
    </source>
</evidence>
<keyword evidence="3 7" id="KW-0479">Metal-binding</keyword>
<dbReference type="PANTHER" id="PTHR43660:SF1">
    <property type="entry name" value="DIPEPTIDYL CARBOXYPEPTIDASE"/>
    <property type="match status" value="1"/>
</dbReference>
<dbReference type="FunFam" id="3.40.390.10:FF:000009">
    <property type="entry name" value="Oligopeptidase A"/>
    <property type="match status" value="1"/>
</dbReference>
<dbReference type="GO" id="GO:0004180">
    <property type="term" value="F:carboxypeptidase activity"/>
    <property type="evidence" value="ECO:0007669"/>
    <property type="project" value="TreeGrafter"/>
</dbReference>
<comment type="similarity">
    <text evidence="1 7">Belongs to the peptidase M3 family.</text>
</comment>
<evidence type="ECO:0000256" key="2">
    <source>
        <dbReference type="ARBA" id="ARBA00022670"/>
    </source>
</evidence>
<dbReference type="GO" id="GO:0005829">
    <property type="term" value="C:cytosol"/>
    <property type="evidence" value="ECO:0007669"/>
    <property type="project" value="TreeGrafter"/>
</dbReference>
<evidence type="ECO:0000256" key="5">
    <source>
        <dbReference type="ARBA" id="ARBA00022833"/>
    </source>
</evidence>
<feature type="domain" description="Peptidase M3A/M3B catalytic" evidence="8">
    <location>
        <begin position="227"/>
        <end position="644"/>
    </location>
</feature>
<evidence type="ECO:0000256" key="4">
    <source>
        <dbReference type="ARBA" id="ARBA00022801"/>
    </source>
</evidence>
<dbReference type="Proteomes" id="UP000824005">
    <property type="component" value="Unassembled WGS sequence"/>
</dbReference>
<evidence type="ECO:0000259" key="8">
    <source>
        <dbReference type="Pfam" id="PF01432"/>
    </source>
</evidence>
<name>A0A9D2C8J7_9MICO</name>
<dbReference type="Gene3D" id="1.10.1370.10">
    <property type="entry name" value="Neurolysin, domain 3"/>
    <property type="match status" value="1"/>
</dbReference>
<comment type="cofactor">
    <cofactor evidence="7">
        <name>Zn(2+)</name>
        <dbReference type="ChEBI" id="CHEBI:29105"/>
    </cofactor>
    <text evidence="7">Binds 1 zinc ion.</text>
</comment>
<organism evidence="9 10">
    <name type="scientific">Candidatus Agrococcus pullicola</name>
    <dbReference type="NCBI Taxonomy" id="2838429"/>
    <lineage>
        <taxon>Bacteria</taxon>
        <taxon>Bacillati</taxon>
        <taxon>Actinomycetota</taxon>
        <taxon>Actinomycetes</taxon>
        <taxon>Micrococcales</taxon>
        <taxon>Microbacteriaceae</taxon>
        <taxon>Agrococcus</taxon>
    </lineage>
</organism>
<evidence type="ECO:0000256" key="6">
    <source>
        <dbReference type="ARBA" id="ARBA00023049"/>
    </source>
</evidence>
<protein>
    <submittedName>
        <fullName evidence="9">M3 family metallopeptidase</fullName>
    </submittedName>
</protein>
<evidence type="ECO:0000256" key="7">
    <source>
        <dbReference type="RuleBase" id="RU003435"/>
    </source>
</evidence>
<dbReference type="InterPro" id="IPR024079">
    <property type="entry name" value="MetalloPept_cat_dom_sf"/>
</dbReference>
<keyword evidence="5 7" id="KW-0862">Zinc</keyword>
<keyword evidence="6 7" id="KW-0482">Metalloprotease</keyword>
<evidence type="ECO:0000256" key="3">
    <source>
        <dbReference type="ARBA" id="ARBA00022723"/>
    </source>
</evidence>
<dbReference type="InterPro" id="IPR034005">
    <property type="entry name" value="M3A_DCP"/>
</dbReference>